<dbReference type="AlphaFoldDB" id="A0A507FJV9"/>
<accession>A0A507FJV9</accession>
<dbReference type="InterPro" id="IPR001763">
    <property type="entry name" value="Rhodanese-like_dom"/>
</dbReference>
<dbReference type="EMBL" id="QEAP01000045">
    <property type="protein sequence ID" value="TPX76512.1"/>
    <property type="molecule type" value="Genomic_DNA"/>
</dbReference>
<dbReference type="GO" id="GO:0005737">
    <property type="term" value="C:cytoplasm"/>
    <property type="evidence" value="ECO:0007669"/>
    <property type="project" value="TreeGrafter"/>
</dbReference>
<dbReference type="OrthoDB" id="102559at2759"/>
<dbReference type="STRING" id="246404.A0A507FJV9"/>
<evidence type="ECO:0000313" key="4">
    <source>
        <dbReference type="Proteomes" id="UP000320333"/>
    </source>
</evidence>
<comment type="caution">
    <text evidence="3">The sequence shown here is derived from an EMBL/GenBank/DDBJ whole genome shotgun (WGS) entry which is preliminary data.</text>
</comment>
<dbReference type="PROSITE" id="PS50206">
    <property type="entry name" value="RHODANESE_3"/>
    <property type="match status" value="1"/>
</dbReference>
<dbReference type="Proteomes" id="UP000320333">
    <property type="component" value="Unassembled WGS sequence"/>
</dbReference>
<evidence type="ECO:0000313" key="3">
    <source>
        <dbReference type="EMBL" id="TPX76512.1"/>
    </source>
</evidence>
<gene>
    <name evidence="3" type="ORF">CcCBS67573_g02237</name>
</gene>
<feature type="domain" description="Rhodanese" evidence="2">
    <location>
        <begin position="26"/>
        <end position="124"/>
    </location>
</feature>
<dbReference type="SMART" id="SM00450">
    <property type="entry name" value="RHOD"/>
    <property type="match status" value="1"/>
</dbReference>
<dbReference type="PANTHER" id="PTHR10828:SF38">
    <property type="entry name" value="ARSENICAL-RESISTANCE PROTEIN 2-RELATED"/>
    <property type="match status" value="1"/>
</dbReference>
<dbReference type="InterPro" id="IPR036873">
    <property type="entry name" value="Rhodanese-like_dom_sf"/>
</dbReference>
<dbReference type="GO" id="GO:0005634">
    <property type="term" value="C:nucleus"/>
    <property type="evidence" value="ECO:0007669"/>
    <property type="project" value="TreeGrafter"/>
</dbReference>
<protein>
    <recommendedName>
        <fullName evidence="2">Rhodanese domain-containing protein</fullName>
    </recommendedName>
</protein>
<reference evidence="3 4" key="1">
    <citation type="journal article" date="2019" name="Sci. Rep.">
        <title>Comparative genomics of chytrid fungi reveal insights into the obligate biotrophic and pathogenic lifestyle of Synchytrium endobioticum.</title>
        <authorList>
            <person name="van de Vossenberg B.T.L.H."/>
            <person name="Warris S."/>
            <person name="Nguyen H.D.T."/>
            <person name="van Gent-Pelzer M.P.E."/>
            <person name="Joly D.L."/>
            <person name="van de Geest H.C."/>
            <person name="Bonants P.J.M."/>
            <person name="Smith D.S."/>
            <person name="Levesque C.A."/>
            <person name="van der Lee T.A.J."/>
        </authorList>
    </citation>
    <scope>NUCLEOTIDE SEQUENCE [LARGE SCALE GENOMIC DNA]</scope>
    <source>
        <strain evidence="3 4">CBS 675.73</strain>
    </source>
</reference>
<organism evidence="3 4">
    <name type="scientific">Chytriomyces confervae</name>
    <dbReference type="NCBI Taxonomy" id="246404"/>
    <lineage>
        <taxon>Eukaryota</taxon>
        <taxon>Fungi</taxon>
        <taxon>Fungi incertae sedis</taxon>
        <taxon>Chytridiomycota</taxon>
        <taxon>Chytridiomycota incertae sedis</taxon>
        <taxon>Chytridiomycetes</taxon>
        <taxon>Chytridiales</taxon>
        <taxon>Chytriomycetaceae</taxon>
        <taxon>Chytriomyces</taxon>
    </lineage>
</organism>
<evidence type="ECO:0000259" key="2">
    <source>
        <dbReference type="PROSITE" id="PS50206"/>
    </source>
</evidence>
<sequence>MWSSQSAPTLEPEELADWMRDPSKKPNVDYLVVDVRDEDFIGGHISKALNVPSKDFHKDPSSFAAQLAAPKKVVFHCALSQVRGPKAANAYLRDVVAATGSNQQVYVLQGGFTSWQLRYGKDASLTENYDEELWKHNY</sequence>
<dbReference type="Pfam" id="PF00581">
    <property type="entry name" value="Rhodanese"/>
    <property type="match status" value="1"/>
</dbReference>
<dbReference type="PANTHER" id="PTHR10828">
    <property type="entry name" value="M-PHASE INDUCER PHOSPHATASE DUAL SPECIFICITY PHOSPHATASE CDC25"/>
    <property type="match status" value="1"/>
</dbReference>
<feature type="region of interest" description="Disordered" evidence="1">
    <location>
        <begin position="1"/>
        <end position="21"/>
    </location>
</feature>
<name>A0A507FJV9_9FUNG</name>
<keyword evidence="4" id="KW-1185">Reference proteome</keyword>
<dbReference type="Gene3D" id="3.40.250.10">
    <property type="entry name" value="Rhodanese-like domain"/>
    <property type="match status" value="1"/>
</dbReference>
<proteinExistence type="predicted"/>
<evidence type="ECO:0000256" key="1">
    <source>
        <dbReference type="SAM" id="MobiDB-lite"/>
    </source>
</evidence>
<dbReference type="SUPFAM" id="SSF52821">
    <property type="entry name" value="Rhodanese/Cell cycle control phosphatase"/>
    <property type="match status" value="1"/>
</dbReference>
<dbReference type="GO" id="GO:0004725">
    <property type="term" value="F:protein tyrosine phosphatase activity"/>
    <property type="evidence" value="ECO:0007669"/>
    <property type="project" value="TreeGrafter"/>
</dbReference>